<dbReference type="InterPro" id="IPR041490">
    <property type="entry name" value="KstR2_TetR_C"/>
</dbReference>
<evidence type="ECO:0000313" key="5">
    <source>
        <dbReference type="Proteomes" id="UP000198960"/>
    </source>
</evidence>
<sequence length="208" mass="23285">MTAVDAVPTDFDWRTYPDPPIAPILAAALTHFQQDGYHGTTVRKIAAEVGLTMPTLYYHYGNKEGLLFALLDIAMDDFWAHGHACLEEAGTDVQKRFENFISSVALHYTHRRDLAMLHDESRFLGPDFRVKYLERRNMVNEVLEGLIKDGVAEGVFDVDDSHLTSLALLGMLGGILDWYRDKGPLSAADIANRYTRYAVRIVSKPAAA</sequence>
<dbReference type="Proteomes" id="UP000198960">
    <property type="component" value="Unassembled WGS sequence"/>
</dbReference>
<organism evidence="4 5">
    <name type="scientific">Trujillonella endophytica</name>
    <dbReference type="NCBI Taxonomy" id="673521"/>
    <lineage>
        <taxon>Bacteria</taxon>
        <taxon>Bacillati</taxon>
        <taxon>Actinomycetota</taxon>
        <taxon>Actinomycetes</taxon>
        <taxon>Geodermatophilales</taxon>
        <taxon>Geodermatophilaceae</taxon>
        <taxon>Trujillonella</taxon>
    </lineage>
</organism>
<dbReference type="Pfam" id="PF00440">
    <property type="entry name" value="TetR_N"/>
    <property type="match status" value="1"/>
</dbReference>
<evidence type="ECO:0000256" key="1">
    <source>
        <dbReference type="ARBA" id="ARBA00023125"/>
    </source>
</evidence>
<dbReference type="GO" id="GO:0003700">
    <property type="term" value="F:DNA-binding transcription factor activity"/>
    <property type="evidence" value="ECO:0007669"/>
    <property type="project" value="TreeGrafter"/>
</dbReference>
<feature type="domain" description="HTH tetR-type" evidence="3">
    <location>
        <begin position="18"/>
        <end position="78"/>
    </location>
</feature>
<dbReference type="RefSeq" id="WP_091940380.1">
    <property type="nucleotide sequence ID" value="NZ_FOEE01000002.1"/>
</dbReference>
<feature type="DNA-binding region" description="H-T-H motif" evidence="2">
    <location>
        <begin position="41"/>
        <end position="60"/>
    </location>
</feature>
<dbReference type="InterPro" id="IPR050109">
    <property type="entry name" value="HTH-type_TetR-like_transc_reg"/>
</dbReference>
<keyword evidence="1 2" id="KW-0238">DNA-binding</keyword>
<dbReference type="EMBL" id="FOEE01000002">
    <property type="protein sequence ID" value="SEO57178.1"/>
    <property type="molecule type" value="Genomic_DNA"/>
</dbReference>
<evidence type="ECO:0000313" key="4">
    <source>
        <dbReference type="EMBL" id="SEO57178.1"/>
    </source>
</evidence>
<dbReference type="InterPro" id="IPR036271">
    <property type="entry name" value="Tet_transcr_reg_TetR-rel_C_sf"/>
</dbReference>
<dbReference type="SUPFAM" id="SSF48498">
    <property type="entry name" value="Tetracyclin repressor-like, C-terminal domain"/>
    <property type="match status" value="1"/>
</dbReference>
<dbReference type="GO" id="GO:0000976">
    <property type="term" value="F:transcription cis-regulatory region binding"/>
    <property type="evidence" value="ECO:0007669"/>
    <property type="project" value="TreeGrafter"/>
</dbReference>
<dbReference type="PANTHER" id="PTHR30055">
    <property type="entry name" value="HTH-TYPE TRANSCRIPTIONAL REGULATOR RUTR"/>
    <property type="match status" value="1"/>
</dbReference>
<proteinExistence type="predicted"/>
<dbReference type="Gene3D" id="1.10.357.10">
    <property type="entry name" value="Tetracycline Repressor, domain 2"/>
    <property type="match status" value="1"/>
</dbReference>
<name>A0A1H8QT77_9ACTN</name>
<accession>A0A1H8QT77</accession>
<dbReference type="PANTHER" id="PTHR30055:SF237">
    <property type="entry name" value="TRANSCRIPTIONAL REPRESSOR MCE3R"/>
    <property type="match status" value="1"/>
</dbReference>
<gene>
    <name evidence="4" type="ORF">SAMN05660991_00777</name>
</gene>
<keyword evidence="5" id="KW-1185">Reference proteome</keyword>
<dbReference type="SUPFAM" id="SSF46689">
    <property type="entry name" value="Homeodomain-like"/>
    <property type="match status" value="1"/>
</dbReference>
<dbReference type="Gene3D" id="1.10.10.60">
    <property type="entry name" value="Homeodomain-like"/>
    <property type="match status" value="1"/>
</dbReference>
<dbReference type="PROSITE" id="PS50977">
    <property type="entry name" value="HTH_TETR_2"/>
    <property type="match status" value="1"/>
</dbReference>
<dbReference type="InterPro" id="IPR009057">
    <property type="entry name" value="Homeodomain-like_sf"/>
</dbReference>
<evidence type="ECO:0000259" key="3">
    <source>
        <dbReference type="PROSITE" id="PS50977"/>
    </source>
</evidence>
<dbReference type="OrthoDB" id="1669699at2"/>
<dbReference type="Pfam" id="PF17932">
    <property type="entry name" value="TetR_C_24"/>
    <property type="match status" value="1"/>
</dbReference>
<dbReference type="PRINTS" id="PR00455">
    <property type="entry name" value="HTHTETR"/>
</dbReference>
<dbReference type="InterPro" id="IPR001647">
    <property type="entry name" value="HTH_TetR"/>
</dbReference>
<protein>
    <submittedName>
        <fullName evidence="4">Transcriptional regulator, TetR family</fullName>
    </submittedName>
</protein>
<evidence type="ECO:0000256" key="2">
    <source>
        <dbReference type="PROSITE-ProRule" id="PRU00335"/>
    </source>
</evidence>
<reference evidence="5" key="1">
    <citation type="submission" date="2016-10" db="EMBL/GenBank/DDBJ databases">
        <authorList>
            <person name="Varghese N."/>
            <person name="Submissions S."/>
        </authorList>
    </citation>
    <scope>NUCLEOTIDE SEQUENCE [LARGE SCALE GENOMIC DNA]</scope>
    <source>
        <strain evidence="5">DSM 45413</strain>
    </source>
</reference>
<dbReference type="AlphaFoldDB" id="A0A1H8QT77"/>